<gene>
    <name evidence="5" type="ORF">OCBIM_22037974mg</name>
</gene>
<dbReference type="InterPro" id="IPR045461">
    <property type="entry name" value="Wolframin_OB_fold"/>
</dbReference>
<evidence type="ECO:0000256" key="1">
    <source>
        <dbReference type="SAM" id="MobiDB-lite"/>
    </source>
</evidence>
<feature type="domain" description="Wolframin OB-fold" evidence="3">
    <location>
        <begin position="680"/>
        <end position="783"/>
    </location>
</feature>
<feature type="transmembrane region" description="Helical" evidence="2">
    <location>
        <begin position="341"/>
        <end position="359"/>
    </location>
</feature>
<dbReference type="OMA" id="PPAWETK"/>
<dbReference type="Pfam" id="PF19913">
    <property type="entry name" value="WCOB"/>
    <property type="match status" value="1"/>
</dbReference>
<dbReference type="OrthoDB" id="5865303at2759"/>
<dbReference type="PRINTS" id="PR02060">
    <property type="entry name" value="WOLFFAMILY"/>
</dbReference>
<feature type="transmembrane region" description="Helical" evidence="2">
    <location>
        <begin position="314"/>
        <end position="334"/>
    </location>
</feature>
<organism evidence="5">
    <name type="scientific">Octopus bimaculoides</name>
    <name type="common">California two-spotted octopus</name>
    <dbReference type="NCBI Taxonomy" id="37653"/>
    <lineage>
        <taxon>Eukaryota</taxon>
        <taxon>Metazoa</taxon>
        <taxon>Spiralia</taxon>
        <taxon>Lophotrochozoa</taxon>
        <taxon>Mollusca</taxon>
        <taxon>Cephalopoda</taxon>
        <taxon>Coleoidea</taxon>
        <taxon>Octopodiformes</taxon>
        <taxon>Octopoda</taxon>
        <taxon>Incirrata</taxon>
        <taxon>Octopodidae</taxon>
        <taxon>Octopus</taxon>
    </lineage>
</organism>
<accession>A0A0L8II09</accession>
<keyword evidence="2" id="KW-0472">Membrane</keyword>
<dbReference type="Pfam" id="PF20053">
    <property type="entry name" value="WC-rich"/>
    <property type="match status" value="1"/>
</dbReference>
<dbReference type="SMR" id="A0A0L8II09"/>
<evidence type="ECO:0000256" key="2">
    <source>
        <dbReference type="SAM" id="Phobius"/>
    </source>
</evidence>
<evidence type="ECO:0000313" key="5">
    <source>
        <dbReference type="EMBL" id="KOG01088.1"/>
    </source>
</evidence>
<feature type="region of interest" description="Disordered" evidence="1">
    <location>
        <begin position="1"/>
        <end position="30"/>
    </location>
</feature>
<protein>
    <recommendedName>
        <fullName evidence="6">Wolframin</fullName>
    </recommendedName>
</protein>
<dbReference type="PANTHER" id="PTHR13098">
    <property type="entry name" value="WOLFRAMIN"/>
    <property type="match status" value="1"/>
</dbReference>
<dbReference type="EMBL" id="KQ415663">
    <property type="protein sequence ID" value="KOG01088.1"/>
    <property type="molecule type" value="Genomic_DNA"/>
</dbReference>
<feature type="transmembrane region" description="Helical" evidence="2">
    <location>
        <begin position="478"/>
        <end position="501"/>
    </location>
</feature>
<evidence type="ECO:0008006" key="6">
    <source>
        <dbReference type="Google" id="ProtNLM"/>
    </source>
</evidence>
<sequence length="786" mass="89791">MTAVDKVPPPTKEMESSLDPEVLKRAEDGSEEDQLIVGKHFLVLAQSGVNEEKNGVEAVKWLIMASKQGNEPATELLCHCKDTQMGITEQNEELIKWCINTSSMEKKIRLAARQMFGSLNKTHKEVLSKDEYMKAIKEIPGDEQARKLLAAAGKKIGDAISEDAFVKTISKKIQGKINLTEEEAAEQSEVYKRSSIWSKIMKHPMTTIKVCVQHVLEVASTRGTSWLLSLIPTRQIYFMLLLFVYSFITPDLILFIFPLFFFYLSIAAMIISTLQMFYSRQKLSETARLTSVLKNFEIGVDIENVESQFCWNSMAPYIVFFLSVFTTVFNFSLADKLYIPCSEFCVISLLLAISCFIALSDSYDHLTLACLATNLFASLPTLMKNFPDIPVVVQLLQFISSPLFVIHIGLGFNFNFSLPSAAFITLLFLFMFMARKKSWQGFYRVLIPHLVCYFWWNFAIILFTYTTWWTLARATVGYLMLPLLVPLSFLTACLSVLYFIFKIVQSAVFGKILTTAILLGIPLGLTQSHLLLGDQINSKYRVAKRIAIAIFCVVAIVPLFFIQIPAMHEETQSQLTWPEYMQRCSSIPPGETKATTAIRCSHLQGIKVAWNGTIEDITITKVENSAEKFLESIPLFIANHLRCAYGEAYECKEENFENTVDYEHCQQMMSLGRTCHLKEYDYYTFKVFVTMQGSYIQCSLLADYRFQDQLLTLRVGDRVRFIGLIAQNLALGDPILHLRHISTEDRDLPQMIEINEIQDIFRMKLVEMLSILVRFFMFPLFEFAYN</sequence>
<dbReference type="InterPro" id="IPR026209">
    <property type="entry name" value="Wolframin_fam"/>
</dbReference>
<dbReference type="GO" id="GO:0030968">
    <property type="term" value="P:endoplasmic reticulum unfolded protein response"/>
    <property type="evidence" value="ECO:0007669"/>
    <property type="project" value="TreeGrafter"/>
</dbReference>
<feature type="transmembrane region" description="Helical" evidence="2">
    <location>
        <begin position="226"/>
        <end position="245"/>
    </location>
</feature>
<proteinExistence type="predicted"/>
<feature type="transmembrane region" description="Helical" evidence="2">
    <location>
        <begin position="416"/>
        <end position="434"/>
    </location>
</feature>
<reference evidence="5" key="1">
    <citation type="submission" date="2015-07" db="EMBL/GenBank/DDBJ databases">
        <title>MeaNS - Measles Nucleotide Surveillance Program.</title>
        <authorList>
            <person name="Tran T."/>
            <person name="Druce J."/>
        </authorList>
    </citation>
    <scope>NUCLEOTIDE SEQUENCE</scope>
    <source>
        <strain evidence="5">UCB-OBI-ISO-001</strain>
        <tissue evidence="5">Gonad</tissue>
    </source>
</reference>
<dbReference type="STRING" id="37653.A0A0L8II09"/>
<feature type="transmembrane region" description="Helical" evidence="2">
    <location>
        <begin position="508"/>
        <end position="526"/>
    </location>
</feature>
<feature type="transmembrane region" description="Helical" evidence="2">
    <location>
        <begin position="446"/>
        <end position="466"/>
    </location>
</feature>
<dbReference type="KEGG" id="obi:106867480"/>
<feature type="transmembrane region" description="Helical" evidence="2">
    <location>
        <begin position="252"/>
        <end position="278"/>
    </location>
</feature>
<evidence type="ECO:0000259" key="3">
    <source>
        <dbReference type="Pfam" id="PF19913"/>
    </source>
</evidence>
<feature type="transmembrane region" description="Helical" evidence="2">
    <location>
        <begin position="546"/>
        <end position="564"/>
    </location>
</feature>
<dbReference type="GO" id="GO:0005789">
    <property type="term" value="C:endoplasmic reticulum membrane"/>
    <property type="evidence" value="ECO:0007669"/>
    <property type="project" value="TreeGrafter"/>
</dbReference>
<dbReference type="GO" id="GO:0055074">
    <property type="term" value="P:calcium ion homeostasis"/>
    <property type="evidence" value="ECO:0007669"/>
    <property type="project" value="TreeGrafter"/>
</dbReference>
<dbReference type="PANTHER" id="PTHR13098:SF3">
    <property type="entry name" value="WOLFRAMIN"/>
    <property type="match status" value="1"/>
</dbReference>
<evidence type="ECO:0000259" key="4">
    <source>
        <dbReference type="Pfam" id="PF20053"/>
    </source>
</evidence>
<keyword evidence="2" id="KW-1133">Transmembrane helix</keyword>
<feature type="domain" description="Wolframin cysteine-rich" evidence="4">
    <location>
        <begin position="577"/>
        <end position="679"/>
    </location>
</feature>
<keyword evidence="2" id="KW-0812">Transmembrane</keyword>
<dbReference type="AlphaFoldDB" id="A0A0L8II09"/>
<name>A0A0L8II09_OCTBM</name>
<dbReference type="InterPro" id="IPR045400">
    <property type="entry name" value="Wolframin_Cys-rich"/>
</dbReference>